<dbReference type="Gene3D" id="3.40.190.10">
    <property type="entry name" value="Periplasmic binding protein-like II"/>
    <property type="match status" value="2"/>
</dbReference>
<gene>
    <name evidence="6" type="ORF">CYR75_13325</name>
</gene>
<evidence type="ECO:0000259" key="5">
    <source>
        <dbReference type="PROSITE" id="PS50931"/>
    </source>
</evidence>
<dbReference type="PROSITE" id="PS50931">
    <property type="entry name" value="HTH_LYSR"/>
    <property type="match status" value="1"/>
</dbReference>
<dbReference type="EMBL" id="CP025583">
    <property type="protein sequence ID" value="AUM75141.1"/>
    <property type="molecule type" value="Genomic_DNA"/>
</dbReference>
<dbReference type="SUPFAM" id="SSF46785">
    <property type="entry name" value="Winged helix' DNA-binding domain"/>
    <property type="match status" value="1"/>
</dbReference>
<evidence type="ECO:0000256" key="3">
    <source>
        <dbReference type="ARBA" id="ARBA00023125"/>
    </source>
</evidence>
<dbReference type="PANTHER" id="PTHR30427">
    <property type="entry name" value="TRANSCRIPTIONAL ACTIVATOR PROTEIN LYSR"/>
    <property type="match status" value="1"/>
</dbReference>
<dbReference type="InterPro" id="IPR000847">
    <property type="entry name" value="LysR_HTH_N"/>
</dbReference>
<keyword evidence="4" id="KW-0804">Transcription</keyword>
<dbReference type="GO" id="GO:0003700">
    <property type="term" value="F:DNA-binding transcription factor activity"/>
    <property type="evidence" value="ECO:0007669"/>
    <property type="project" value="InterPro"/>
</dbReference>
<dbReference type="Proteomes" id="UP000234882">
    <property type="component" value="Chromosome"/>
</dbReference>
<name>A0A2K9MHN3_9RHOB</name>
<evidence type="ECO:0000256" key="4">
    <source>
        <dbReference type="ARBA" id="ARBA00023163"/>
    </source>
</evidence>
<dbReference type="GO" id="GO:0009089">
    <property type="term" value="P:lysine biosynthetic process via diaminopimelate"/>
    <property type="evidence" value="ECO:0007669"/>
    <property type="project" value="TreeGrafter"/>
</dbReference>
<dbReference type="OrthoDB" id="7260751at2"/>
<dbReference type="KEGG" id="paru:CYR75_13325"/>
<dbReference type="GO" id="GO:0010628">
    <property type="term" value="P:positive regulation of gene expression"/>
    <property type="evidence" value="ECO:0007669"/>
    <property type="project" value="TreeGrafter"/>
</dbReference>
<dbReference type="SUPFAM" id="SSF53850">
    <property type="entry name" value="Periplasmic binding protein-like II"/>
    <property type="match status" value="1"/>
</dbReference>
<keyword evidence="7" id="KW-1185">Reference proteome</keyword>
<proteinExistence type="inferred from homology"/>
<evidence type="ECO:0000256" key="2">
    <source>
        <dbReference type="ARBA" id="ARBA00023015"/>
    </source>
</evidence>
<dbReference type="PANTHER" id="PTHR30427:SF1">
    <property type="entry name" value="TRANSCRIPTIONAL ACTIVATOR PROTEIN LYSR"/>
    <property type="match status" value="1"/>
</dbReference>
<evidence type="ECO:0000256" key="1">
    <source>
        <dbReference type="ARBA" id="ARBA00009437"/>
    </source>
</evidence>
<dbReference type="InterPro" id="IPR036390">
    <property type="entry name" value="WH_DNA-bd_sf"/>
</dbReference>
<dbReference type="Pfam" id="PF00126">
    <property type="entry name" value="HTH_1"/>
    <property type="match status" value="1"/>
</dbReference>
<protein>
    <submittedName>
        <fullName evidence="6">LysR family transcriptional regulator</fullName>
    </submittedName>
</protein>
<reference evidence="7" key="1">
    <citation type="submission" date="2017-12" db="EMBL/GenBank/DDBJ databases">
        <title>Genomic analysis of Paracoccus sp. CBA4604.</title>
        <authorList>
            <person name="Roh S.W."/>
            <person name="Kim J.Y."/>
            <person name="Kim J.S."/>
        </authorList>
    </citation>
    <scope>NUCLEOTIDE SEQUENCE [LARGE SCALE GENOMIC DNA]</scope>
    <source>
        <strain evidence="7">CBA4604</strain>
    </source>
</reference>
<feature type="domain" description="HTH lysR-type" evidence="5">
    <location>
        <begin position="5"/>
        <end position="62"/>
    </location>
</feature>
<dbReference type="AlphaFoldDB" id="A0A2K9MHN3"/>
<dbReference type="Gene3D" id="1.10.10.10">
    <property type="entry name" value="Winged helix-like DNA-binding domain superfamily/Winged helix DNA-binding domain"/>
    <property type="match status" value="1"/>
</dbReference>
<accession>A0A2K9MHN3</accession>
<dbReference type="RefSeq" id="WP_101500486.1">
    <property type="nucleotide sequence ID" value="NZ_CP025583.1"/>
</dbReference>
<dbReference type="Pfam" id="PF03466">
    <property type="entry name" value="LysR_substrate"/>
    <property type="match status" value="1"/>
</dbReference>
<dbReference type="InterPro" id="IPR005119">
    <property type="entry name" value="LysR_subst-bd"/>
</dbReference>
<keyword evidence="3" id="KW-0238">DNA-binding</keyword>
<evidence type="ECO:0000313" key="6">
    <source>
        <dbReference type="EMBL" id="AUM75141.1"/>
    </source>
</evidence>
<organism evidence="6 7">
    <name type="scientific">Paracoccus jeotgali</name>
    <dbReference type="NCBI Taxonomy" id="2065379"/>
    <lineage>
        <taxon>Bacteria</taxon>
        <taxon>Pseudomonadati</taxon>
        <taxon>Pseudomonadota</taxon>
        <taxon>Alphaproteobacteria</taxon>
        <taxon>Rhodobacterales</taxon>
        <taxon>Paracoccaceae</taxon>
        <taxon>Paracoccus</taxon>
    </lineage>
</organism>
<dbReference type="InterPro" id="IPR036388">
    <property type="entry name" value="WH-like_DNA-bd_sf"/>
</dbReference>
<sequence>MVRPLNFSQIQAFKAVMETGTTTSAASLLNTTQPSISRKLSDFQRATRLKLFEHHRGRLRPTREGQQLYESLRRHFEGLEKIETAVGVLRKSGAGVLRVGSTPTLASGLLPRVFKRFLDQFPGTFVGLQTLPTDQLAELLVQNLIDLAVTTGKVDPSKFESLVIATTSAVCIVPPDHPLAQQDWVSLEDLTEHRMILLNDSDDMVIRLREFLRRLGAPENTAIETNSSITICALVASGVGVGVVNPFIANAMSQDLIIKELRPSIRVDVSLVRPLSLAPSLLGDAFTKMLVEMIDPDERIV</sequence>
<keyword evidence="2" id="KW-0805">Transcription regulation</keyword>
<dbReference type="GO" id="GO:0043565">
    <property type="term" value="F:sequence-specific DNA binding"/>
    <property type="evidence" value="ECO:0007669"/>
    <property type="project" value="TreeGrafter"/>
</dbReference>
<evidence type="ECO:0000313" key="7">
    <source>
        <dbReference type="Proteomes" id="UP000234882"/>
    </source>
</evidence>
<comment type="similarity">
    <text evidence="1">Belongs to the LysR transcriptional regulatory family.</text>
</comment>